<dbReference type="PROSITE" id="PS51257">
    <property type="entry name" value="PROKAR_LIPOPROTEIN"/>
    <property type="match status" value="1"/>
</dbReference>
<feature type="transmembrane region" description="Helical" evidence="1">
    <location>
        <begin position="133"/>
        <end position="152"/>
    </location>
</feature>
<dbReference type="PANTHER" id="PTHR44216">
    <property type="entry name" value="PROTEIN O-MANNOSYL-TRANSFERASE TMTC2"/>
    <property type="match status" value="1"/>
</dbReference>
<feature type="transmembrane region" description="Helical" evidence="1">
    <location>
        <begin position="20"/>
        <end position="38"/>
    </location>
</feature>
<feature type="transmembrane region" description="Helical" evidence="1">
    <location>
        <begin position="410"/>
        <end position="432"/>
    </location>
</feature>
<dbReference type="GO" id="GO:0035269">
    <property type="term" value="P:protein O-linked glycosylation via mannose"/>
    <property type="evidence" value="ECO:0007669"/>
    <property type="project" value="TreeGrafter"/>
</dbReference>
<dbReference type="PANTHER" id="PTHR44216:SF3">
    <property type="entry name" value="PROTEIN O-MANNOSYL-TRANSFERASE TMTC2"/>
    <property type="match status" value="1"/>
</dbReference>
<feature type="transmembrane region" description="Helical" evidence="1">
    <location>
        <begin position="210"/>
        <end position="226"/>
    </location>
</feature>
<dbReference type="InterPro" id="IPR052384">
    <property type="entry name" value="TMTC_O-mannosyltransferase"/>
</dbReference>
<feature type="transmembrane region" description="Helical" evidence="1">
    <location>
        <begin position="344"/>
        <end position="363"/>
    </location>
</feature>
<dbReference type="AlphaFoldDB" id="A0A7C4AT77"/>
<dbReference type="EMBL" id="DTGT01000402">
    <property type="protein sequence ID" value="HGH62081.1"/>
    <property type="molecule type" value="Genomic_DNA"/>
</dbReference>
<proteinExistence type="predicted"/>
<dbReference type="GO" id="GO:0000030">
    <property type="term" value="F:mannosyltransferase activity"/>
    <property type="evidence" value="ECO:0007669"/>
    <property type="project" value="TreeGrafter"/>
</dbReference>
<feature type="transmembrane region" description="Helical" evidence="1">
    <location>
        <begin position="299"/>
        <end position="323"/>
    </location>
</feature>
<protein>
    <recommendedName>
        <fullName evidence="3">Glycosyltransferase RgtA/B/C/D-like domain-containing protein</fullName>
    </recommendedName>
</protein>
<reference evidence="2" key="1">
    <citation type="journal article" date="2020" name="mSystems">
        <title>Genome- and Community-Level Interaction Insights into Carbon Utilization and Element Cycling Functions of Hydrothermarchaeota in Hydrothermal Sediment.</title>
        <authorList>
            <person name="Zhou Z."/>
            <person name="Liu Y."/>
            <person name="Xu W."/>
            <person name="Pan J."/>
            <person name="Luo Z.H."/>
            <person name="Li M."/>
        </authorList>
    </citation>
    <scope>NUCLEOTIDE SEQUENCE [LARGE SCALE GENOMIC DNA]</scope>
    <source>
        <strain evidence="2">SpSt-769</strain>
    </source>
</reference>
<feature type="transmembrane region" description="Helical" evidence="1">
    <location>
        <begin position="369"/>
        <end position="390"/>
    </location>
</feature>
<name>A0A7C4AT77_9BACT</name>
<evidence type="ECO:0008006" key="3">
    <source>
        <dbReference type="Google" id="ProtNLM"/>
    </source>
</evidence>
<sequence>MAARLCWPATRVDETGASRASLCAMLVSIVLACVLAYGPMLSQFFTGTDTITLIETSRIKHVQDVRHIVAEPLMAGSDFLQVAKFYRPLSTISYSIDYWLWGMNPAGFHFTNLLLHTLTCIFTFLMMRSSFGVRLLPAGLGAITFALHPILVETVPSIDRRHDIIAGLFIVLCVIFCAKYLASRDQGRGYLWASVACEVAAMASKETAFFLPALILVFIGLFARVERGLSRSRTALRIWCPYVFSAFLYMLWRMYVLGGVGGYTSATHGSWTEKERYVGQMALSYLYDLLSPIDGMWPFLNTTLSIAFLGAAFALLPLAAEYLGSQTLKLRGQTDERPLYKSRIFFLCWLLMPLAVYAFTLTFGHRGMYIPAIALSCLIALNFQALSPCVKEAHSCGNAKNRSWDARRLLVALPRAATVAASVCVVCLMITYSPLVCSYGAWQASAQLSSHLLRQFLISASILPDKSCVFVNQAPDSLENTPHGSPQPKELAFPQGYSFTSWLKLYLPSSHARVILGKRSKAKCVSGFVRLSNCLWTKSTAVVFVSMGRPNKTR</sequence>
<organism evidence="2">
    <name type="scientific">Desulfomonile tiedjei</name>
    <dbReference type="NCBI Taxonomy" id="2358"/>
    <lineage>
        <taxon>Bacteria</taxon>
        <taxon>Pseudomonadati</taxon>
        <taxon>Thermodesulfobacteriota</taxon>
        <taxon>Desulfomonilia</taxon>
        <taxon>Desulfomonilales</taxon>
        <taxon>Desulfomonilaceae</taxon>
        <taxon>Desulfomonile</taxon>
    </lineage>
</organism>
<accession>A0A7C4AT77</accession>
<gene>
    <name evidence="2" type="ORF">ENV54_12380</name>
</gene>
<feature type="transmembrane region" description="Helical" evidence="1">
    <location>
        <begin position="238"/>
        <end position="255"/>
    </location>
</feature>
<keyword evidence="1" id="KW-1133">Transmembrane helix</keyword>
<keyword evidence="1" id="KW-0812">Transmembrane</keyword>
<comment type="caution">
    <text evidence="2">The sequence shown here is derived from an EMBL/GenBank/DDBJ whole genome shotgun (WGS) entry which is preliminary data.</text>
</comment>
<keyword evidence="1" id="KW-0472">Membrane</keyword>
<evidence type="ECO:0000313" key="2">
    <source>
        <dbReference type="EMBL" id="HGH62081.1"/>
    </source>
</evidence>
<evidence type="ECO:0000256" key="1">
    <source>
        <dbReference type="SAM" id="Phobius"/>
    </source>
</evidence>
<feature type="transmembrane region" description="Helical" evidence="1">
    <location>
        <begin position="164"/>
        <end position="182"/>
    </location>
</feature>